<evidence type="ECO:0000313" key="1">
    <source>
        <dbReference type="EMBL" id="CAB5060185.1"/>
    </source>
</evidence>
<accession>A0A6J7U3B0</accession>
<sequence length="42" mass="4380">MPPIKLPNGSKTVTEMLVGTRFKGVIGAAFARRGVASSDSEC</sequence>
<name>A0A6J7U3B0_9ZZZZ</name>
<dbReference type="AlphaFoldDB" id="A0A6J7U3B0"/>
<protein>
    <submittedName>
        <fullName evidence="1">Unannotated protein</fullName>
    </submittedName>
</protein>
<reference evidence="1" key="1">
    <citation type="submission" date="2020-05" db="EMBL/GenBank/DDBJ databases">
        <authorList>
            <person name="Chiriac C."/>
            <person name="Salcher M."/>
            <person name="Ghai R."/>
            <person name="Kavagutti S V."/>
        </authorList>
    </citation>
    <scope>NUCLEOTIDE SEQUENCE</scope>
</reference>
<dbReference type="EMBL" id="CAFBQN010000075">
    <property type="protein sequence ID" value="CAB5060185.1"/>
    <property type="molecule type" value="Genomic_DNA"/>
</dbReference>
<proteinExistence type="predicted"/>
<organism evidence="1">
    <name type="scientific">freshwater metagenome</name>
    <dbReference type="NCBI Taxonomy" id="449393"/>
    <lineage>
        <taxon>unclassified sequences</taxon>
        <taxon>metagenomes</taxon>
        <taxon>ecological metagenomes</taxon>
    </lineage>
</organism>
<gene>
    <name evidence="1" type="ORF">UFOPK4319_00909</name>
</gene>